<evidence type="ECO:0000256" key="3">
    <source>
        <dbReference type="RuleBase" id="RU000363"/>
    </source>
</evidence>
<keyword evidence="2" id="KW-0560">Oxidoreductase</keyword>
<sequence>MEAITLNPALLQKLASKTAIITGAAGGIGSETARLFVAHGANVVIADLAQTRPAAEKVIASLSDPSRAIFVPANTLDWEQMKALYKTAIERFGSVEVVVANAGVMEGHPVLDADRVDETGDPVEPKEAYRVIDINVKGTLNTLLLALHYMKDNAPAADGSRGSIVLVSSVSGYFGGTGVVGYVTSKHGITGLLRSSQVEAAKRNVRINAIAPFVTPSAMSAGFAKEYVSRGLEANTPEGVATAIADIAMDETRRGDCFMTCGKIIREMESSLKRITGVWLGNDAAETMAKAGSFFTDIGGYVLPKLAAISEANNSS</sequence>
<dbReference type="PANTHER" id="PTHR43180:SF63">
    <property type="entry name" value="DEHYDROGENASE_REDUCTASE FAMILY PROTEIN, PUTATIVE (AFU_ORTHOLOGUE AFUA_6G03520)-RELATED"/>
    <property type="match status" value="1"/>
</dbReference>
<dbReference type="PANTHER" id="PTHR43180">
    <property type="entry name" value="3-OXOACYL-(ACYL-CARRIER-PROTEIN) REDUCTASE (AFU_ORTHOLOGUE AFUA_6G11210)"/>
    <property type="match status" value="1"/>
</dbReference>
<dbReference type="EMBL" id="AMWN01000002">
    <property type="protein sequence ID" value="EXJ94485.1"/>
    <property type="molecule type" value="Genomic_DNA"/>
</dbReference>
<comment type="caution">
    <text evidence="4">The sequence shown here is derived from an EMBL/GenBank/DDBJ whole genome shotgun (WGS) entry which is preliminary data.</text>
</comment>
<dbReference type="OrthoDB" id="5371740at2759"/>
<name>W9YXT8_9EURO</name>
<dbReference type="PRINTS" id="PR00080">
    <property type="entry name" value="SDRFAMILY"/>
</dbReference>
<dbReference type="RefSeq" id="XP_007721979.1">
    <property type="nucleotide sequence ID" value="XM_007723789.1"/>
</dbReference>
<dbReference type="STRING" id="1182541.W9YXT8"/>
<evidence type="ECO:0000256" key="1">
    <source>
        <dbReference type="ARBA" id="ARBA00006484"/>
    </source>
</evidence>
<accession>W9YXT8</accession>
<proteinExistence type="inferred from homology"/>
<organism evidence="4 5">
    <name type="scientific">Capronia coronata CBS 617.96</name>
    <dbReference type="NCBI Taxonomy" id="1182541"/>
    <lineage>
        <taxon>Eukaryota</taxon>
        <taxon>Fungi</taxon>
        <taxon>Dikarya</taxon>
        <taxon>Ascomycota</taxon>
        <taxon>Pezizomycotina</taxon>
        <taxon>Eurotiomycetes</taxon>
        <taxon>Chaetothyriomycetidae</taxon>
        <taxon>Chaetothyriales</taxon>
        <taxon>Herpotrichiellaceae</taxon>
        <taxon>Capronia</taxon>
    </lineage>
</organism>
<dbReference type="HOGENOM" id="CLU_010194_13_1_1"/>
<reference evidence="4 5" key="1">
    <citation type="submission" date="2013-03" db="EMBL/GenBank/DDBJ databases">
        <title>The Genome Sequence of Capronia coronata CBS 617.96.</title>
        <authorList>
            <consortium name="The Broad Institute Genomics Platform"/>
            <person name="Cuomo C."/>
            <person name="de Hoog S."/>
            <person name="Gorbushina A."/>
            <person name="Walker B."/>
            <person name="Young S.K."/>
            <person name="Zeng Q."/>
            <person name="Gargeya S."/>
            <person name="Fitzgerald M."/>
            <person name="Haas B."/>
            <person name="Abouelleil A."/>
            <person name="Allen A.W."/>
            <person name="Alvarado L."/>
            <person name="Arachchi H.M."/>
            <person name="Berlin A.M."/>
            <person name="Chapman S.B."/>
            <person name="Gainer-Dewar J."/>
            <person name="Goldberg J."/>
            <person name="Griggs A."/>
            <person name="Gujja S."/>
            <person name="Hansen M."/>
            <person name="Howarth C."/>
            <person name="Imamovic A."/>
            <person name="Ireland A."/>
            <person name="Larimer J."/>
            <person name="McCowan C."/>
            <person name="Murphy C."/>
            <person name="Pearson M."/>
            <person name="Poon T.W."/>
            <person name="Priest M."/>
            <person name="Roberts A."/>
            <person name="Saif S."/>
            <person name="Shea T."/>
            <person name="Sisk P."/>
            <person name="Sykes S."/>
            <person name="Wortman J."/>
            <person name="Nusbaum C."/>
            <person name="Birren B."/>
        </authorList>
    </citation>
    <scope>NUCLEOTIDE SEQUENCE [LARGE SCALE GENOMIC DNA]</scope>
    <source>
        <strain evidence="4 5">CBS 617.96</strain>
    </source>
</reference>
<protein>
    <submittedName>
        <fullName evidence="4">Uncharacterized protein</fullName>
    </submittedName>
</protein>
<dbReference type="PRINTS" id="PR00081">
    <property type="entry name" value="GDHRDH"/>
</dbReference>
<evidence type="ECO:0000256" key="2">
    <source>
        <dbReference type="ARBA" id="ARBA00023002"/>
    </source>
</evidence>
<gene>
    <name evidence="4" type="ORF">A1O1_02881</name>
</gene>
<evidence type="ECO:0000313" key="5">
    <source>
        <dbReference type="Proteomes" id="UP000019484"/>
    </source>
</evidence>
<keyword evidence="5" id="KW-1185">Reference proteome</keyword>
<dbReference type="Pfam" id="PF00106">
    <property type="entry name" value="adh_short"/>
    <property type="match status" value="1"/>
</dbReference>
<dbReference type="Gene3D" id="3.40.50.720">
    <property type="entry name" value="NAD(P)-binding Rossmann-like Domain"/>
    <property type="match status" value="1"/>
</dbReference>
<dbReference type="Proteomes" id="UP000019484">
    <property type="component" value="Unassembled WGS sequence"/>
</dbReference>
<dbReference type="AlphaFoldDB" id="W9YXT8"/>
<evidence type="ECO:0000313" key="4">
    <source>
        <dbReference type="EMBL" id="EXJ94485.1"/>
    </source>
</evidence>
<dbReference type="InterPro" id="IPR002347">
    <property type="entry name" value="SDR_fam"/>
</dbReference>
<dbReference type="eggNOG" id="KOG0725">
    <property type="taxonomic scope" value="Eukaryota"/>
</dbReference>
<dbReference type="GeneID" id="19157778"/>
<dbReference type="GO" id="GO:0016491">
    <property type="term" value="F:oxidoreductase activity"/>
    <property type="evidence" value="ECO:0007669"/>
    <property type="project" value="UniProtKB-KW"/>
</dbReference>
<comment type="similarity">
    <text evidence="1 3">Belongs to the short-chain dehydrogenases/reductases (SDR) family.</text>
</comment>
<dbReference type="InterPro" id="IPR036291">
    <property type="entry name" value="NAD(P)-bd_dom_sf"/>
</dbReference>
<dbReference type="SUPFAM" id="SSF51735">
    <property type="entry name" value="NAD(P)-binding Rossmann-fold domains"/>
    <property type="match status" value="1"/>
</dbReference>